<dbReference type="Pfam" id="PF02954">
    <property type="entry name" value="HTH_8"/>
    <property type="match status" value="1"/>
</dbReference>
<keyword evidence="4" id="KW-0804">Transcription</keyword>
<dbReference type="Gene3D" id="1.10.8.60">
    <property type="match status" value="1"/>
</dbReference>
<dbReference type="PROSITE" id="PS00675">
    <property type="entry name" value="SIGMA54_INTERACT_1"/>
    <property type="match status" value="1"/>
</dbReference>
<evidence type="ECO:0000313" key="7">
    <source>
        <dbReference type="EMBL" id="NWH06744.1"/>
    </source>
</evidence>
<keyword evidence="2" id="KW-0067">ATP-binding</keyword>
<dbReference type="InterPro" id="IPR058031">
    <property type="entry name" value="AAA_lid_NorR"/>
</dbReference>
<accession>A0A850SZM4</accession>
<dbReference type="Pfam" id="PF25601">
    <property type="entry name" value="AAA_lid_14"/>
    <property type="match status" value="1"/>
</dbReference>
<dbReference type="InterPro" id="IPR002197">
    <property type="entry name" value="HTH_Fis"/>
</dbReference>
<feature type="domain" description="Sigma-54 factor interaction" evidence="6">
    <location>
        <begin position="7"/>
        <end position="237"/>
    </location>
</feature>
<comment type="caution">
    <text evidence="7">The sequence shown here is derived from an EMBL/GenBank/DDBJ whole genome shotgun (WGS) entry which is preliminary data.</text>
</comment>
<sequence length="366" mass="41476">MTSPTPLIGVSRPMLKIKELISHVAQTCLNILITGETGVGKEVVAQSLHAESNRSKNNFIKINCAALPETLLESELYGYEKGAFTGAHKKRSGKFLTADKGVLFLDEIGDMPLTLQSKMLHVLQSGEFSPLGSDQDFKTDVWIIAATNQCLEEKIKDKTFREDLFYRLNIIKIDIPPLRERPEDIPALVEYYLKKYLSEYPKSNAVKPDSQIMERLCTYHWPGNVRQLQNCIKKLMVLNSWDKIFEELPIDANTPETSSSEDRSQAKLAGSGMHSPDYPFDNDSGSRRMKIISEFVDLSTSSEKLFEDISLKKIKKLASDKVEKEVIIFVLEKVGWNRSKAAKILKVSYKTLLYKMSEFNVNPPMN</sequence>
<protein>
    <submittedName>
        <fullName evidence="7">Sigma-54-dependent Fis family transcriptional regulator</fullName>
    </submittedName>
</protein>
<dbReference type="SUPFAM" id="SSF46689">
    <property type="entry name" value="Homeodomain-like"/>
    <property type="match status" value="1"/>
</dbReference>
<dbReference type="Pfam" id="PF00158">
    <property type="entry name" value="Sigma54_activat"/>
    <property type="match status" value="1"/>
</dbReference>
<dbReference type="FunFam" id="3.40.50.300:FF:000006">
    <property type="entry name" value="DNA-binding transcriptional regulator NtrC"/>
    <property type="match status" value="1"/>
</dbReference>
<reference evidence="7 8" key="1">
    <citation type="submission" date="2020-06" db="EMBL/GenBank/DDBJ databases">
        <title>High-quality draft genome of sulfate reducer Desulfobacter latus type strain AcrS2 isolated from marine sediment.</title>
        <authorList>
            <person name="Hoppe M."/>
            <person name="Larsen C.K."/>
            <person name="Marshall I.P.G."/>
            <person name="Schramm A."/>
            <person name="Marietou A.G."/>
        </authorList>
    </citation>
    <scope>NUCLEOTIDE SEQUENCE [LARGE SCALE GENOMIC DNA]</scope>
    <source>
        <strain evidence="7 8">AcRS2</strain>
    </source>
</reference>
<dbReference type="SMART" id="SM00382">
    <property type="entry name" value="AAA"/>
    <property type="match status" value="1"/>
</dbReference>
<evidence type="ECO:0000256" key="5">
    <source>
        <dbReference type="SAM" id="MobiDB-lite"/>
    </source>
</evidence>
<evidence type="ECO:0000256" key="4">
    <source>
        <dbReference type="ARBA" id="ARBA00023163"/>
    </source>
</evidence>
<dbReference type="InterPro" id="IPR009057">
    <property type="entry name" value="Homeodomain-like_sf"/>
</dbReference>
<dbReference type="SUPFAM" id="SSF52540">
    <property type="entry name" value="P-loop containing nucleoside triphosphate hydrolases"/>
    <property type="match status" value="1"/>
</dbReference>
<keyword evidence="1" id="KW-0547">Nucleotide-binding</keyword>
<dbReference type="PRINTS" id="PR01590">
    <property type="entry name" value="HTHFIS"/>
</dbReference>
<dbReference type="GO" id="GO:0006355">
    <property type="term" value="P:regulation of DNA-templated transcription"/>
    <property type="evidence" value="ECO:0007669"/>
    <property type="project" value="InterPro"/>
</dbReference>
<dbReference type="PANTHER" id="PTHR32071:SF57">
    <property type="entry name" value="C4-DICARBOXYLATE TRANSPORT TRANSCRIPTIONAL REGULATORY PROTEIN DCTD"/>
    <property type="match status" value="1"/>
</dbReference>
<dbReference type="PANTHER" id="PTHR32071">
    <property type="entry name" value="TRANSCRIPTIONAL REGULATORY PROTEIN"/>
    <property type="match status" value="1"/>
</dbReference>
<dbReference type="InterPro" id="IPR025662">
    <property type="entry name" value="Sigma_54_int_dom_ATP-bd_1"/>
</dbReference>
<evidence type="ECO:0000259" key="6">
    <source>
        <dbReference type="PROSITE" id="PS50045"/>
    </source>
</evidence>
<keyword evidence="3" id="KW-0805">Transcription regulation</keyword>
<dbReference type="RefSeq" id="WP_178368195.1">
    <property type="nucleotide sequence ID" value="NZ_JACADJ010000105.1"/>
</dbReference>
<dbReference type="InterPro" id="IPR027417">
    <property type="entry name" value="P-loop_NTPase"/>
</dbReference>
<feature type="region of interest" description="Disordered" evidence="5">
    <location>
        <begin position="252"/>
        <end position="280"/>
    </location>
</feature>
<organism evidence="7 8">
    <name type="scientific">Desulfobacter latus</name>
    <dbReference type="NCBI Taxonomy" id="2292"/>
    <lineage>
        <taxon>Bacteria</taxon>
        <taxon>Pseudomonadati</taxon>
        <taxon>Thermodesulfobacteriota</taxon>
        <taxon>Desulfobacteria</taxon>
        <taxon>Desulfobacterales</taxon>
        <taxon>Desulfobacteraceae</taxon>
        <taxon>Desulfobacter</taxon>
    </lineage>
</organism>
<dbReference type="GO" id="GO:0005524">
    <property type="term" value="F:ATP binding"/>
    <property type="evidence" value="ECO:0007669"/>
    <property type="project" value="UniProtKB-KW"/>
</dbReference>
<proteinExistence type="predicted"/>
<dbReference type="Gene3D" id="3.40.50.300">
    <property type="entry name" value="P-loop containing nucleotide triphosphate hydrolases"/>
    <property type="match status" value="1"/>
</dbReference>
<evidence type="ECO:0000313" key="8">
    <source>
        <dbReference type="Proteomes" id="UP000553343"/>
    </source>
</evidence>
<dbReference type="PROSITE" id="PS00688">
    <property type="entry name" value="SIGMA54_INTERACT_3"/>
    <property type="match status" value="1"/>
</dbReference>
<name>A0A850SZM4_9BACT</name>
<dbReference type="CDD" id="cd00009">
    <property type="entry name" value="AAA"/>
    <property type="match status" value="1"/>
</dbReference>
<evidence type="ECO:0000256" key="2">
    <source>
        <dbReference type="ARBA" id="ARBA00022840"/>
    </source>
</evidence>
<dbReference type="InterPro" id="IPR002078">
    <property type="entry name" value="Sigma_54_int"/>
</dbReference>
<dbReference type="Proteomes" id="UP000553343">
    <property type="component" value="Unassembled WGS sequence"/>
</dbReference>
<dbReference type="AlphaFoldDB" id="A0A850SZM4"/>
<dbReference type="PROSITE" id="PS50045">
    <property type="entry name" value="SIGMA54_INTERACT_4"/>
    <property type="match status" value="1"/>
</dbReference>
<dbReference type="EMBL" id="JACADJ010000105">
    <property type="protein sequence ID" value="NWH06744.1"/>
    <property type="molecule type" value="Genomic_DNA"/>
</dbReference>
<dbReference type="GO" id="GO:0043565">
    <property type="term" value="F:sequence-specific DNA binding"/>
    <property type="evidence" value="ECO:0007669"/>
    <property type="project" value="InterPro"/>
</dbReference>
<evidence type="ECO:0000256" key="3">
    <source>
        <dbReference type="ARBA" id="ARBA00023015"/>
    </source>
</evidence>
<evidence type="ECO:0000256" key="1">
    <source>
        <dbReference type="ARBA" id="ARBA00022741"/>
    </source>
</evidence>
<dbReference type="InterPro" id="IPR003593">
    <property type="entry name" value="AAA+_ATPase"/>
</dbReference>
<keyword evidence="8" id="KW-1185">Reference proteome</keyword>
<gene>
    <name evidence="7" type="ORF">HXW94_17455</name>
</gene>
<dbReference type="Gene3D" id="1.10.10.60">
    <property type="entry name" value="Homeodomain-like"/>
    <property type="match status" value="1"/>
</dbReference>
<dbReference type="InterPro" id="IPR025944">
    <property type="entry name" value="Sigma_54_int_dom_CS"/>
</dbReference>